<comment type="subcellular location">
    <subcellularLocation>
        <location evidence="1">Nucleus</location>
    </subcellularLocation>
</comment>
<dbReference type="Pfam" id="PF02362">
    <property type="entry name" value="B3"/>
    <property type="match status" value="1"/>
</dbReference>
<evidence type="ECO:0000256" key="5">
    <source>
        <dbReference type="ARBA" id="ARBA00023242"/>
    </source>
</evidence>
<reference evidence="7 8" key="1">
    <citation type="submission" date="2024-02" db="EMBL/GenBank/DDBJ databases">
        <title>de novo genome assembly of Solanum bulbocastanum strain 11H21.</title>
        <authorList>
            <person name="Hosaka A.J."/>
        </authorList>
    </citation>
    <scope>NUCLEOTIDE SEQUENCE [LARGE SCALE GENOMIC DNA]</scope>
    <source>
        <tissue evidence="7">Young leaves</tissue>
    </source>
</reference>
<proteinExistence type="predicted"/>
<gene>
    <name evidence="7" type="ORF">RDI58_006960</name>
</gene>
<dbReference type="SUPFAM" id="SSF101936">
    <property type="entry name" value="DNA-binding pseudobarrel domain"/>
    <property type="match status" value="1"/>
</dbReference>
<dbReference type="CDD" id="cd10017">
    <property type="entry name" value="B3_DNA"/>
    <property type="match status" value="1"/>
</dbReference>
<evidence type="ECO:0000256" key="3">
    <source>
        <dbReference type="ARBA" id="ARBA00023125"/>
    </source>
</evidence>
<dbReference type="PROSITE" id="PS50863">
    <property type="entry name" value="B3"/>
    <property type="match status" value="1"/>
</dbReference>
<evidence type="ECO:0000256" key="1">
    <source>
        <dbReference type="ARBA" id="ARBA00004123"/>
    </source>
</evidence>
<sequence length="163" mass="18526">MPVSINVIIFPAVFHTSMHEIAGEAAAEDVSDSEDPCSQYISAAYQRAKAFTYENPFFIRVMQSSYVSSNSLTIPRVIGWEFFSAKRSDLVLQVPSKRSWALKCNRAKEYAKLTSGWKEFVLDNNIKAGDVCVFEQVNRSNLLFSVYIFPAEEDSVNRLEQYD</sequence>
<keyword evidence="2" id="KW-0805">Transcription regulation</keyword>
<evidence type="ECO:0000256" key="4">
    <source>
        <dbReference type="ARBA" id="ARBA00023163"/>
    </source>
</evidence>
<dbReference type="SMART" id="SM01019">
    <property type="entry name" value="B3"/>
    <property type="match status" value="1"/>
</dbReference>
<organism evidence="7 8">
    <name type="scientific">Solanum bulbocastanum</name>
    <name type="common">Wild potato</name>
    <dbReference type="NCBI Taxonomy" id="147425"/>
    <lineage>
        <taxon>Eukaryota</taxon>
        <taxon>Viridiplantae</taxon>
        <taxon>Streptophyta</taxon>
        <taxon>Embryophyta</taxon>
        <taxon>Tracheophyta</taxon>
        <taxon>Spermatophyta</taxon>
        <taxon>Magnoliopsida</taxon>
        <taxon>eudicotyledons</taxon>
        <taxon>Gunneridae</taxon>
        <taxon>Pentapetalae</taxon>
        <taxon>asterids</taxon>
        <taxon>lamiids</taxon>
        <taxon>Solanales</taxon>
        <taxon>Solanaceae</taxon>
        <taxon>Solanoideae</taxon>
        <taxon>Solaneae</taxon>
        <taxon>Solanum</taxon>
    </lineage>
</organism>
<dbReference type="EMBL" id="JBANQN010000003">
    <property type="protein sequence ID" value="KAK6793507.1"/>
    <property type="molecule type" value="Genomic_DNA"/>
</dbReference>
<dbReference type="PANTHER" id="PTHR31391:SF106">
    <property type="entry name" value="B3 DOMAIN-CONTAINING PROTEIN OS01G0723500"/>
    <property type="match status" value="1"/>
</dbReference>
<dbReference type="GO" id="GO:0005634">
    <property type="term" value="C:nucleus"/>
    <property type="evidence" value="ECO:0007669"/>
    <property type="project" value="UniProtKB-SubCell"/>
</dbReference>
<keyword evidence="5" id="KW-0539">Nucleus</keyword>
<accession>A0AAN8TZ45</accession>
<keyword evidence="8" id="KW-1185">Reference proteome</keyword>
<dbReference type="AlphaFoldDB" id="A0AAN8TZ45"/>
<evidence type="ECO:0000259" key="6">
    <source>
        <dbReference type="PROSITE" id="PS50863"/>
    </source>
</evidence>
<evidence type="ECO:0000256" key="2">
    <source>
        <dbReference type="ARBA" id="ARBA00023015"/>
    </source>
</evidence>
<keyword evidence="4" id="KW-0804">Transcription</keyword>
<comment type="caution">
    <text evidence="7">The sequence shown here is derived from an EMBL/GenBank/DDBJ whole genome shotgun (WGS) entry which is preliminary data.</text>
</comment>
<evidence type="ECO:0000313" key="8">
    <source>
        <dbReference type="Proteomes" id="UP001371456"/>
    </source>
</evidence>
<protein>
    <recommendedName>
        <fullName evidence="6">TF-B3 domain-containing protein</fullName>
    </recommendedName>
</protein>
<keyword evidence="3" id="KW-0238">DNA-binding</keyword>
<feature type="domain" description="TF-B3" evidence="6">
    <location>
        <begin position="57"/>
        <end position="152"/>
    </location>
</feature>
<dbReference type="InterPro" id="IPR015300">
    <property type="entry name" value="DNA-bd_pseudobarrel_sf"/>
</dbReference>
<evidence type="ECO:0000313" key="7">
    <source>
        <dbReference type="EMBL" id="KAK6793507.1"/>
    </source>
</evidence>
<dbReference type="Gene3D" id="2.40.330.10">
    <property type="entry name" value="DNA-binding pseudobarrel domain"/>
    <property type="match status" value="1"/>
</dbReference>
<dbReference type="InterPro" id="IPR044837">
    <property type="entry name" value="REM16-like"/>
</dbReference>
<dbReference type="GO" id="GO:0003677">
    <property type="term" value="F:DNA binding"/>
    <property type="evidence" value="ECO:0007669"/>
    <property type="project" value="UniProtKB-KW"/>
</dbReference>
<dbReference type="InterPro" id="IPR003340">
    <property type="entry name" value="B3_DNA-bd"/>
</dbReference>
<dbReference type="Proteomes" id="UP001371456">
    <property type="component" value="Unassembled WGS sequence"/>
</dbReference>
<name>A0AAN8TZ45_SOLBU</name>
<dbReference type="PANTHER" id="PTHR31391">
    <property type="entry name" value="B3 DOMAIN-CONTAINING PROTEIN OS11G0197600-RELATED"/>
    <property type="match status" value="1"/>
</dbReference>